<dbReference type="AlphaFoldDB" id="A0A1E3QHX3"/>
<keyword evidence="4" id="KW-1185">Reference proteome</keyword>
<feature type="non-terminal residue" evidence="3">
    <location>
        <position position="1"/>
    </location>
</feature>
<feature type="region of interest" description="Disordered" evidence="2">
    <location>
        <begin position="217"/>
        <end position="250"/>
    </location>
</feature>
<dbReference type="GO" id="GO:0005730">
    <property type="term" value="C:nucleolus"/>
    <property type="evidence" value="ECO:0007669"/>
    <property type="project" value="EnsemblFungi"/>
</dbReference>
<proteinExistence type="inferred from homology"/>
<dbReference type="Pfam" id="PF05327">
    <property type="entry name" value="RRN3"/>
    <property type="match status" value="1"/>
</dbReference>
<dbReference type="GO" id="GO:0006361">
    <property type="term" value="P:transcription initiation at RNA polymerase I promoter"/>
    <property type="evidence" value="ECO:0007669"/>
    <property type="project" value="EnsemblFungi"/>
</dbReference>
<dbReference type="GO" id="GO:0001042">
    <property type="term" value="F:RNA polymerase I core binding"/>
    <property type="evidence" value="ECO:0007669"/>
    <property type="project" value="EnsemblFungi"/>
</dbReference>
<dbReference type="GO" id="GO:0001181">
    <property type="term" value="F:RNA polymerase I general transcription initiation factor activity"/>
    <property type="evidence" value="ECO:0007669"/>
    <property type="project" value="EnsemblFungi"/>
</dbReference>
<protein>
    <recommendedName>
        <fullName evidence="5">RNA polymerase I-specific transcription initiation factor RRN3</fullName>
    </recommendedName>
</protein>
<dbReference type="EMBL" id="KV454441">
    <property type="protein sequence ID" value="ODQ77313.1"/>
    <property type="molecule type" value="Genomic_DNA"/>
</dbReference>
<organism evidence="3 4">
    <name type="scientific">Babjeviella inositovora NRRL Y-12698</name>
    <dbReference type="NCBI Taxonomy" id="984486"/>
    <lineage>
        <taxon>Eukaryota</taxon>
        <taxon>Fungi</taxon>
        <taxon>Dikarya</taxon>
        <taxon>Ascomycota</taxon>
        <taxon>Saccharomycotina</taxon>
        <taxon>Pichiomycetes</taxon>
        <taxon>Serinales incertae sedis</taxon>
        <taxon>Babjeviella</taxon>
    </lineage>
</organism>
<feature type="non-terminal residue" evidence="3">
    <location>
        <position position="554"/>
    </location>
</feature>
<evidence type="ECO:0000313" key="3">
    <source>
        <dbReference type="EMBL" id="ODQ77313.1"/>
    </source>
</evidence>
<accession>A0A1E3QHX3</accession>
<dbReference type="RefSeq" id="XP_018982641.1">
    <property type="nucleotide sequence ID" value="XM_019131259.1"/>
</dbReference>
<dbReference type="GeneID" id="30149112"/>
<dbReference type="Proteomes" id="UP000094336">
    <property type="component" value="Unassembled WGS sequence"/>
</dbReference>
<evidence type="ECO:0008006" key="5">
    <source>
        <dbReference type="Google" id="ProtNLM"/>
    </source>
</evidence>
<dbReference type="InterPro" id="IPR007991">
    <property type="entry name" value="RNA_pol_I_trans_ini_fac_RRN3"/>
</dbReference>
<dbReference type="GO" id="GO:0000182">
    <property type="term" value="F:rDNA binding"/>
    <property type="evidence" value="ECO:0007669"/>
    <property type="project" value="EnsemblFungi"/>
</dbReference>
<comment type="similarity">
    <text evidence="1">Belongs to the RRN3 family.</text>
</comment>
<reference evidence="4" key="1">
    <citation type="submission" date="2016-05" db="EMBL/GenBank/DDBJ databases">
        <title>Comparative genomics of biotechnologically important yeasts.</title>
        <authorList>
            <consortium name="DOE Joint Genome Institute"/>
            <person name="Riley R."/>
            <person name="Haridas S."/>
            <person name="Wolfe K.H."/>
            <person name="Lopes M.R."/>
            <person name="Hittinger C.T."/>
            <person name="Goker M."/>
            <person name="Salamov A."/>
            <person name="Wisecaver J."/>
            <person name="Long T.M."/>
            <person name="Aerts A.L."/>
            <person name="Barry K."/>
            <person name="Choi C."/>
            <person name="Clum A."/>
            <person name="Coughlan A.Y."/>
            <person name="Deshpande S."/>
            <person name="Douglass A.P."/>
            <person name="Hanson S.J."/>
            <person name="Klenk H.-P."/>
            <person name="Labutti K."/>
            <person name="Lapidus A."/>
            <person name="Lindquist E."/>
            <person name="Lipzen A."/>
            <person name="Meier-Kolthoff J.P."/>
            <person name="Ohm R.A."/>
            <person name="Otillar R.P."/>
            <person name="Pangilinan J."/>
            <person name="Peng Y."/>
            <person name="Rokas A."/>
            <person name="Rosa C.A."/>
            <person name="Scheuner C."/>
            <person name="Sibirny A.A."/>
            <person name="Slot J.C."/>
            <person name="Stielow J.B."/>
            <person name="Sun H."/>
            <person name="Kurtzman C.P."/>
            <person name="Blackwell M."/>
            <person name="Grigoriev I.V."/>
            <person name="Jeffries T.W."/>
        </authorList>
    </citation>
    <scope>NUCLEOTIDE SEQUENCE [LARGE SCALE GENOMIC DNA]</scope>
    <source>
        <strain evidence="4">NRRL Y-12698</strain>
    </source>
</reference>
<dbReference type="PANTHER" id="PTHR12790:SF0">
    <property type="entry name" value="RNA POLYMERASE I-SPECIFIC TRANSCRIPTION INITIATION FACTOR RRN3-RELATED"/>
    <property type="match status" value="1"/>
</dbReference>
<dbReference type="STRING" id="984486.A0A1E3QHX3"/>
<name>A0A1E3QHX3_9ASCO</name>
<dbReference type="GO" id="GO:0001179">
    <property type="term" value="F:RNA polymerase I general transcription initiation factor binding"/>
    <property type="evidence" value="ECO:0007669"/>
    <property type="project" value="EnsemblFungi"/>
</dbReference>
<dbReference type="OrthoDB" id="26970at2759"/>
<evidence type="ECO:0000313" key="4">
    <source>
        <dbReference type="Proteomes" id="UP000094336"/>
    </source>
</evidence>
<gene>
    <name evidence="3" type="ORF">BABINDRAFT_21050</name>
</gene>
<dbReference type="PANTHER" id="PTHR12790">
    <property type="entry name" value="TRANSCRIPTION INITIATION FACTOR IA RRN3"/>
    <property type="match status" value="1"/>
</dbReference>
<evidence type="ECO:0000256" key="1">
    <source>
        <dbReference type="ARBA" id="ARBA00010098"/>
    </source>
</evidence>
<sequence>EKNQDVFSGKMYTTFVKSALEAMDQNNDATDLRTLASQLNLPVTHPEYIALDDQAIIIATLTNHITLLDNERCTDLIKAVLGMRLYQVKEQPAFQQRYTQFLTVLCSGIPKWWTEVADKLIGEFISSNTQAHHEVLQFLLHSTPTATTVLQPLLAKNFPHITTTKKQICVNYIHNILAMGGYCSDLVYSSWCLIMENLIKLDVALQNELDELDDDLDDVEIDDSGDEADTDSESESEDEESEDEDMENEEYNAEVTTNISDLSSKLDAVMFKLFETTGPAFSLHELNEGNGVVLFNTLVSLFKSHVLPTHYTRSIQYLLFHAAQQQPELMDAFLVTLIDIAFSQSETIEQRIKALQYIASFIARAAKLLRHQVVFVVSYLVGWLNKYVIERESEVGDGRGGMERFKLFFSAFQCLLYIFCFKHQLLHKDDKLASDDSDWECSIDRFFQRIIVTKFNPLKYCNETVVLIFARISQQQNVAYCFSLIEQNKRERLLGIKGAAGGAGANGAFMLTARQDFLDLEGYFPFDPLILKKCKALIAEEYYVDWSEDEDEDE</sequence>
<evidence type="ECO:0000256" key="2">
    <source>
        <dbReference type="SAM" id="MobiDB-lite"/>
    </source>
</evidence>